<proteinExistence type="predicted"/>
<dbReference type="CDD" id="cd06257">
    <property type="entry name" value="DnaJ"/>
    <property type="match status" value="1"/>
</dbReference>
<name>A0A0P7ZVJ5_9CYAN</name>
<feature type="region of interest" description="Disordered" evidence="2">
    <location>
        <begin position="298"/>
        <end position="320"/>
    </location>
</feature>
<dbReference type="Pfam" id="PF00226">
    <property type="entry name" value="DnaJ"/>
    <property type="match status" value="1"/>
</dbReference>
<protein>
    <submittedName>
        <fullName evidence="4">TPR repeat/DnaJ domain</fullName>
    </submittedName>
</protein>
<dbReference type="InterPro" id="IPR001623">
    <property type="entry name" value="DnaJ_domain"/>
</dbReference>
<evidence type="ECO:0000256" key="2">
    <source>
        <dbReference type="SAM" id="MobiDB-lite"/>
    </source>
</evidence>
<feature type="domain" description="J" evidence="3">
    <location>
        <begin position="17"/>
        <end position="83"/>
    </location>
</feature>
<comment type="caution">
    <text evidence="4">The sequence shown here is derived from an EMBL/GenBank/DDBJ whole genome shotgun (WGS) entry which is preliminary data.</text>
</comment>
<keyword evidence="1" id="KW-0802">TPR repeat</keyword>
<reference evidence="4 5" key="1">
    <citation type="submission" date="2015-09" db="EMBL/GenBank/DDBJ databases">
        <title>Identification and resolution of microdiversity through metagenomic sequencing of parallel consortia.</title>
        <authorList>
            <person name="Nelson W.C."/>
            <person name="Romine M.F."/>
            <person name="Lindemann S.R."/>
        </authorList>
    </citation>
    <scope>NUCLEOTIDE SEQUENCE [LARGE SCALE GENOMIC DNA]</scope>
    <source>
        <strain evidence="4">Ana</strain>
    </source>
</reference>
<evidence type="ECO:0000259" key="3">
    <source>
        <dbReference type="PROSITE" id="PS50076"/>
    </source>
</evidence>
<feature type="repeat" description="TPR" evidence="1">
    <location>
        <begin position="219"/>
        <end position="252"/>
    </location>
</feature>
<dbReference type="STRING" id="1666911.HLUCCA11_01010"/>
<dbReference type="Gene3D" id="1.25.40.10">
    <property type="entry name" value="Tetratricopeptide repeat domain"/>
    <property type="match status" value="1"/>
</dbReference>
<accession>A0A0P7ZVJ5</accession>
<dbReference type="SMART" id="SM00028">
    <property type="entry name" value="TPR"/>
    <property type="match status" value="2"/>
</dbReference>
<dbReference type="EMBL" id="LJZR01000001">
    <property type="protein sequence ID" value="KPQ37661.1"/>
    <property type="molecule type" value="Genomic_DNA"/>
</dbReference>
<dbReference type="InterPro" id="IPR019734">
    <property type="entry name" value="TPR_rpt"/>
</dbReference>
<dbReference type="InterPro" id="IPR011990">
    <property type="entry name" value="TPR-like_helical_dom_sf"/>
</dbReference>
<dbReference type="PROSITE" id="PS50005">
    <property type="entry name" value="TPR"/>
    <property type="match status" value="2"/>
</dbReference>
<dbReference type="Pfam" id="PF13414">
    <property type="entry name" value="TPR_11"/>
    <property type="match status" value="1"/>
</dbReference>
<feature type="repeat" description="TPR" evidence="1">
    <location>
        <begin position="253"/>
        <end position="286"/>
    </location>
</feature>
<gene>
    <name evidence="4" type="ORF">HLUCCA11_01010</name>
</gene>
<dbReference type="InterPro" id="IPR036869">
    <property type="entry name" value="J_dom_sf"/>
</dbReference>
<dbReference type="SUPFAM" id="SSF46565">
    <property type="entry name" value="Chaperone J-domain"/>
    <property type="match status" value="1"/>
</dbReference>
<dbReference type="SUPFAM" id="SSF48452">
    <property type="entry name" value="TPR-like"/>
    <property type="match status" value="1"/>
</dbReference>
<evidence type="ECO:0000313" key="4">
    <source>
        <dbReference type="EMBL" id="KPQ37661.1"/>
    </source>
</evidence>
<evidence type="ECO:0000313" key="5">
    <source>
        <dbReference type="Proteomes" id="UP000050465"/>
    </source>
</evidence>
<sequence length="329" mass="36751">MSKAELFTELTNLVDVDPFALIGVSVSADEKRISKRYRQIAKQLHPDALTGNGDSAKMTQSLAAKVIARIVNPSYQKLKHEKSRQESLCNIRLMVRRLIRTEKLVPTFRSAQELMTIAKEEVDIFYEQSLSGLAECQFQSLEDLHNQTVELSQLNLVFLSRNLENLVIHPKRVGLMTVPVTPTSAVNVASGSTIASPTNNDSAANGARGAAEPSQIDYAKQHMTRAKKYLSQQNYELAVQELREALKIKPQSPEIHSMIGQAYYKQKLSGMAKTHFRQALKLKPTHRIALKYSKLLGMSSDDAPKQSEPTSTSPDPAAKRLWLGRLLNR</sequence>
<dbReference type="AlphaFoldDB" id="A0A0P7ZVJ5"/>
<dbReference type="Proteomes" id="UP000050465">
    <property type="component" value="Unassembled WGS sequence"/>
</dbReference>
<dbReference type="Gene3D" id="1.10.287.110">
    <property type="entry name" value="DnaJ domain"/>
    <property type="match status" value="1"/>
</dbReference>
<organism evidence="4 5">
    <name type="scientific">Phormidesmis priestleyi Ana</name>
    <dbReference type="NCBI Taxonomy" id="1666911"/>
    <lineage>
        <taxon>Bacteria</taxon>
        <taxon>Bacillati</taxon>
        <taxon>Cyanobacteriota</taxon>
        <taxon>Cyanophyceae</taxon>
        <taxon>Leptolyngbyales</taxon>
        <taxon>Leptolyngbyaceae</taxon>
        <taxon>Phormidesmis</taxon>
    </lineage>
</organism>
<evidence type="ECO:0000256" key="1">
    <source>
        <dbReference type="PROSITE-ProRule" id="PRU00339"/>
    </source>
</evidence>
<dbReference type="SMART" id="SM00271">
    <property type="entry name" value="DnaJ"/>
    <property type="match status" value="1"/>
</dbReference>
<dbReference type="PROSITE" id="PS50076">
    <property type="entry name" value="DNAJ_2"/>
    <property type="match status" value="1"/>
</dbReference>